<feature type="transmembrane region" description="Helical" evidence="6">
    <location>
        <begin position="225"/>
        <end position="245"/>
    </location>
</feature>
<feature type="transmembrane region" description="Helical" evidence="6">
    <location>
        <begin position="21"/>
        <end position="37"/>
    </location>
</feature>
<dbReference type="PANTHER" id="PTHR34857">
    <property type="entry name" value="SLL0384 PROTEIN"/>
    <property type="match status" value="1"/>
</dbReference>
<dbReference type="GO" id="GO:0005886">
    <property type="term" value="C:plasma membrane"/>
    <property type="evidence" value="ECO:0007669"/>
    <property type="project" value="UniProtKB-ARBA"/>
</dbReference>
<dbReference type="CDD" id="cd16914">
    <property type="entry name" value="EcfT"/>
    <property type="match status" value="1"/>
</dbReference>
<organism evidence="7 8">
    <name type="scientific">Anaerostipes butyraticus</name>
    <dbReference type="NCBI Taxonomy" id="645466"/>
    <lineage>
        <taxon>Bacteria</taxon>
        <taxon>Bacillati</taxon>
        <taxon>Bacillota</taxon>
        <taxon>Clostridia</taxon>
        <taxon>Lachnospirales</taxon>
        <taxon>Lachnospiraceae</taxon>
        <taxon>Anaerostipes</taxon>
    </lineage>
</organism>
<evidence type="ECO:0000256" key="5">
    <source>
        <dbReference type="ARBA" id="ARBA00023136"/>
    </source>
</evidence>
<evidence type="ECO:0000256" key="6">
    <source>
        <dbReference type="SAM" id="Phobius"/>
    </source>
</evidence>
<evidence type="ECO:0000313" key="8">
    <source>
        <dbReference type="Proteomes" id="UP000613208"/>
    </source>
</evidence>
<sequence length="250" mass="28164">MIMGIGMKTKREDIYTALDPRMKLILLILFTTATYISRSTWVLLWDYLLIVGLYLARHLWKGAWKTSILFGSFLVLELLISYIPHEGTKAALGLIIFFLERTSIFFVMGNWMATKLRISDFSTALQNMHFPKGAIITLAVVFRYLPTVSDEFRSIKNTMKLRGIGLNFKNIILHPIKTGEYAIVPLIIRSMKIADELAASAMTRGLDLETKRTSYREIRLKAKDFMAAGIIVVAVIGGIAVNSILQKGGI</sequence>
<gene>
    <name evidence="7" type="ORF">ANBU17_08390</name>
</gene>
<comment type="subcellular location">
    <subcellularLocation>
        <location evidence="1">Membrane</location>
        <topology evidence="1">Multi-pass membrane protein</topology>
    </subcellularLocation>
</comment>
<proteinExistence type="predicted"/>
<dbReference type="InterPro" id="IPR003339">
    <property type="entry name" value="ABC/ECF_trnsptr_transmembrane"/>
</dbReference>
<keyword evidence="8" id="KW-1185">Reference proteome</keyword>
<keyword evidence="2" id="KW-1003">Cell membrane</keyword>
<dbReference type="PANTHER" id="PTHR34857:SF2">
    <property type="entry name" value="SLL0384 PROTEIN"/>
    <property type="match status" value="1"/>
</dbReference>
<keyword evidence="5 6" id="KW-0472">Membrane</keyword>
<name>A0A916Q507_9FIRM</name>
<protein>
    <submittedName>
        <fullName evidence="7">Membrane protein</fullName>
    </submittedName>
</protein>
<evidence type="ECO:0000256" key="3">
    <source>
        <dbReference type="ARBA" id="ARBA00022692"/>
    </source>
</evidence>
<reference evidence="7" key="1">
    <citation type="submission" date="2020-06" db="EMBL/GenBank/DDBJ databases">
        <title>Characterization of fructooligosaccharide metabolism and fructooligosaccharide-degrading enzymes in human commensal butyrate producers.</title>
        <authorList>
            <person name="Tanno H."/>
            <person name="Fujii T."/>
            <person name="Hirano K."/>
            <person name="Maeno S."/>
            <person name="Tonozuka T."/>
            <person name="Sakamoto M."/>
            <person name="Ohkuma M."/>
            <person name="Tochio T."/>
            <person name="Endo A."/>
        </authorList>
    </citation>
    <scope>NUCLEOTIDE SEQUENCE</scope>
    <source>
        <strain evidence="7">JCM 17466</strain>
    </source>
</reference>
<dbReference type="InterPro" id="IPR051611">
    <property type="entry name" value="ECF_transporter_component"/>
</dbReference>
<dbReference type="Pfam" id="PF02361">
    <property type="entry name" value="CbiQ"/>
    <property type="match status" value="1"/>
</dbReference>
<evidence type="ECO:0000256" key="1">
    <source>
        <dbReference type="ARBA" id="ARBA00004141"/>
    </source>
</evidence>
<accession>A0A916Q507</accession>
<comment type="caution">
    <text evidence="7">The sequence shown here is derived from an EMBL/GenBank/DDBJ whole genome shotgun (WGS) entry which is preliminary data.</text>
</comment>
<feature type="transmembrane region" description="Helical" evidence="6">
    <location>
        <begin position="67"/>
        <end position="84"/>
    </location>
</feature>
<dbReference type="EMBL" id="BLYI01000023">
    <property type="protein sequence ID" value="GFO84492.1"/>
    <property type="molecule type" value="Genomic_DNA"/>
</dbReference>
<evidence type="ECO:0000256" key="4">
    <source>
        <dbReference type="ARBA" id="ARBA00022989"/>
    </source>
</evidence>
<keyword evidence="3 6" id="KW-0812">Transmembrane</keyword>
<evidence type="ECO:0000256" key="2">
    <source>
        <dbReference type="ARBA" id="ARBA00022475"/>
    </source>
</evidence>
<dbReference type="AlphaFoldDB" id="A0A916Q507"/>
<feature type="transmembrane region" description="Helical" evidence="6">
    <location>
        <begin position="90"/>
        <end position="113"/>
    </location>
</feature>
<dbReference type="Proteomes" id="UP000613208">
    <property type="component" value="Unassembled WGS sequence"/>
</dbReference>
<evidence type="ECO:0000313" key="7">
    <source>
        <dbReference type="EMBL" id="GFO84492.1"/>
    </source>
</evidence>
<keyword evidence="4 6" id="KW-1133">Transmembrane helix</keyword>